<dbReference type="Proteomes" id="UP000402241">
    <property type="component" value="Chromosome"/>
</dbReference>
<evidence type="ECO:0000313" key="1">
    <source>
        <dbReference type="EMBL" id="NES28162.1"/>
    </source>
</evidence>
<dbReference type="EMBL" id="CP045309">
    <property type="protein sequence ID" value="QGL47096.1"/>
    <property type="molecule type" value="Genomic_DNA"/>
</dbReference>
<evidence type="ECO:0000313" key="3">
    <source>
        <dbReference type="Proteomes" id="UP000402241"/>
    </source>
</evidence>
<reference evidence="1 4" key="2">
    <citation type="submission" date="2020-02" db="EMBL/GenBank/DDBJ databases">
        <title>WGS of Micromonospora spp. isolated from hot spring.</title>
        <authorList>
            <person name="Thawai C."/>
        </authorList>
    </citation>
    <scope>NUCLEOTIDE SEQUENCE [LARGE SCALE GENOMIC DNA]</scope>
    <source>
        <strain evidence="1 4">TMS7</strain>
    </source>
</reference>
<keyword evidence="3" id="KW-1185">Reference proteome</keyword>
<organism evidence="1 4">
    <name type="scientific">Micromonospora terminaliae</name>
    <dbReference type="NCBI Taxonomy" id="1914461"/>
    <lineage>
        <taxon>Bacteria</taxon>
        <taxon>Bacillati</taxon>
        <taxon>Actinomycetota</taxon>
        <taxon>Actinomycetes</taxon>
        <taxon>Micromonosporales</taxon>
        <taxon>Micromonosporaceae</taxon>
        <taxon>Micromonospora</taxon>
    </lineage>
</organism>
<reference evidence="2 3" key="1">
    <citation type="submission" date="2019-10" db="EMBL/GenBank/DDBJ databases">
        <title>Genome Sequence of Micromonospora terminaliae DSM 101760.</title>
        <authorList>
            <person name="Guo L."/>
        </authorList>
    </citation>
    <scope>NUCLEOTIDE SEQUENCE [LARGE SCALE GENOMIC DNA]</scope>
    <source>
        <strain evidence="2 3">DSM 101760</strain>
    </source>
</reference>
<protein>
    <submittedName>
        <fullName evidence="1">Uncharacterized protein</fullName>
    </submittedName>
</protein>
<accession>A0AAJ2ZDU9</accession>
<dbReference type="Proteomes" id="UP000477779">
    <property type="component" value="Unassembled WGS sequence"/>
</dbReference>
<proteinExistence type="predicted"/>
<dbReference type="EMBL" id="JAAHBZ010000003">
    <property type="protein sequence ID" value="NES28162.1"/>
    <property type="molecule type" value="Genomic_DNA"/>
</dbReference>
<name>A0AAJ2ZDU9_9ACTN</name>
<evidence type="ECO:0000313" key="2">
    <source>
        <dbReference type="EMBL" id="QGL47096.1"/>
    </source>
</evidence>
<sequence>MSTSRNAPVTSSAQGRVWSEVFHRSRVSPHVFVVAQAAADQVNQVVAGLGLPQATSNSLFDNAHWATPLLDGAVTRLLTYGLPALPSGTRVYGHRPLRLLCHLMDLRPPARALTGERHVPDIDQLLADLDWQRQAEPQALLAQARTAMANDTQEVRAAVRVFFGDEAADVTAVERPG</sequence>
<evidence type="ECO:0000313" key="4">
    <source>
        <dbReference type="Proteomes" id="UP000477779"/>
    </source>
</evidence>
<gene>
    <name evidence="1" type="ORF">G3561_11470</name>
    <name evidence="2" type="ORF">GCE86_08570</name>
</gene>
<dbReference type="RefSeq" id="WP_154226441.1">
    <property type="nucleotide sequence ID" value="NZ_CP045309.1"/>
</dbReference>
<dbReference type="AlphaFoldDB" id="A0AAJ2ZDU9"/>